<feature type="transmembrane region" description="Helical" evidence="7">
    <location>
        <begin position="143"/>
        <end position="160"/>
    </location>
</feature>
<evidence type="ECO:0000259" key="8">
    <source>
        <dbReference type="SMART" id="SM00014"/>
    </source>
</evidence>
<feature type="transmembrane region" description="Helical" evidence="7">
    <location>
        <begin position="38"/>
        <end position="60"/>
    </location>
</feature>
<evidence type="ECO:0000256" key="4">
    <source>
        <dbReference type="ARBA" id="ARBA00022801"/>
    </source>
</evidence>
<dbReference type="InterPro" id="IPR036938">
    <property type="entry name" value="PAP2/HPO_sf"/>
</dbReference>
<feature type="transmembrane region" description="Helical" evidence="7">
    <location>
        <begin position="116"/>
        <end position="136"/>
    </location>
</feature>
<evidence type="ECO:0000256" key="2">
    <source>
        <dbReference type="ARBA" id="ARBA00022475"/>
    </source>
</evidence>
<evidence type="ECO:0000256" key="3">
    <source>
        <dbReference type="ARBA" id="ARBA00022692"/>
    </source>
</evidence>
<dbReference type="Pfam" id="PF01569">
    <property type="entry name" value="PAP2"/>
    <property type="match status" value="1"/>
</dbReference>
<dbReference type="SUPFAM" id="SSF48317">
    <property type="entry name" value="Acid phosphatase/Vanadium-dependent haloperoxidase"/>
    <property type="match status" value="1"/>
</dbReference>
<evidence type="ECO:0000256" key="7">
    <source>
        <dbReference type="SAM" id="Phobius"/>
    </source>
</evidence>
<keyword evidence="2" id="KW-1003">Cell membrane</keyword>
<dbReference type="CDD" id="cd01610">
    <property type="entry name" value="PAP2_like"/>
    <property type="match status" value="1"/>
</dbReference>
<dbReference type="RefSeq" id="WP_313767054.1">
    <property type="nucleotide sequence ID" value="NZ_BAAAVH010000020.1"/>
</dbReference>
<accession>A0ABW1F5C0</accession>
<dbReference type="PANTHER" id="PTHR14969">
    <property type="entry name" value="SPHINGOSINE-1-PHOSPHATE PHOSPHOHYDROLASE"/>
    <property type="match status" value="1"/>
</dbReference>
<reference evidence="10" key="1">
    <citation type="journal article" date="2019" name="Int. J. Syst. Evol. Microbiol.">
        <title>The Global Catalogue of Microorganisms (GCM) 10K type strain sequencing project: providing services to taxonomists for standard genome sequencing and annotation.</title>
        <authorList>
            <consortium name="The Broad Institute Genomics Platform"/>
            <consortium name="The Broad Institute Genome Sequencing Center for Infectious Disease"/>
            <person name="Wu L."/>
            <person name="Ma J."/>
        </authorList>
    </citation>
    <scope>NUCLEOTIDE SEQUENCE [LARGE SCALE GENOMIC DNA]</scope>
    <source>
        <strain evidence="10">CGMCC 4.1469</strain>
    </source>
</reference>
<gene>
    <name evidence="9" type="ORF">ACFP0N_31885</name>
</gene>
<proteinExistence type="predicted"/>
<keyword evidence="6 7" id="KW-0472">Membrane</keyword>
<dbReference type="Gene3D" id="1.20.144.10">
    <property type="entry name" value="Phosphatidic acid phosphatase type 2/haloperoxidase"/>
    <property type="match status" value="1"/>
</dbReference>
<evidence type="ECO:0000256" key="5">
    <source>
        <dbReference type="ARBA" id="ARBA00022989"/>
    </source>
</evidence>
<comment type="caution">
    <text evidence="9">The sequence shown here is derived from an EMBL/GenBank/DDBJ whole genome shotgun (WGS) entry which is preliminary data.</text>
</comment>
<feature type="domain" description="Phosphatidic acid phosphatase type 2/haloperoxidase" evidence="8">
    <location>
        <begin position="70"/>
        <end position="181"/>
    </location>
</feature>
<comment type="subcellular location">
    <subcellularLocation>
        <location evidence="1">Cell membrane</location>
        <topology evidence="1">Multi-pass membrane protein</topology>
    </subcellularLocation>
</comment>
<organism evidence="9 10">
    <name type="scientific">Kitasatospora aburaviensis</name>
    <dbReference type="NCBI Taxonomy" id="67265"/>
    <lineage>
        <taxon>Bacteria</taxon>
        <taxon>Bacillati</taxon>
        <taxon>Actinomycetota</taxon>
        <taxon>Actinomycetes</taxon>
        <taxon>Kitasatosporales</taxon>
        <taxon>Streptomycetaceae</taxon>
        <taxon>Kitasatospora</taxon>
    </lineage>
</organism>
<keyword evidence="3 7" id="KW-0812">Transmembrane</keyword>
<feature type="transmembrane region" description="Helical" evidence="7">
    <location>
        <begin position="72"/>
        <end position="92"/>
    </location>
</feature>
<keyword evidence="10" id="KW-1185">Reference proteome</keyword>
<name>A0ABW1F5C0_9ACTN</name>
<dbReference type="InterPro" id="IPR000326">
    <property type="entry name" value="PAP2/HPO"/>
</dbReference>
<keyword evidence="5 7" id="KW-1133">Transmembrane helix</keyword>
<dbReference type="EMBL" id="JBHSOD010000059">
    <property type="protein sequence ID" value="MFC5889576.1"/>
    <property type="molecule type" value="Genomic_DNA"/>
</dbReference>
<evidence type="ECO:0000256" key="1">
    <source>
        <dbReference type="ARBA" id="ARBA00004651"/>
    </source>
</evidence>
<evidence type="ECO:0000256" key="6">
    <source>
        <dbReference type="ARBA" id="ARBA00023136"/>
    </source>
</evidence>
<keyword evidence="4" id="KW-0378">Hydrolase</keyword>
<dbReference type="PANTHER" id="PTHR14969:SF62">
    <property type="entry name" value="DECAPRENYLPHOSPHORYL-5-PHOSPHORIBOSE PHOSPHATASE RV3807C-RELATED"/>
    <property type="match status" value="1"/>
</dbReference>
<evidence type="ECO:0000313" key="9">
    <source>
        <dbReference type="EMBL" id="MFC5889576.1"/>
    </source>
</evidence>
<evidence type="ECO:0000313" key="10">
    <source>
        <dbReference type="Proteomes" id="UP001596067"/>
    </source>
</evidence>
<dbReference type="Proteomes" id="UP001596067">
    <property type="component" value="Unassembled WGS sequence"/>
</dbReference>
<sequence length="205" mass="21167">MTAGLSVLALDGRQVDGDLYLSVDHWAQHLPAPVRGTIAAFSAYGLGLLAVLMLAGWWRARRGDGTAMARALAAPLCVVVAFAADTLLKGVLREPRPCQVLPAAPTPEACPGTGDWALPSNHTVIVFAGAAVLWLVDRRIGAMAAVLAVAMGASRVVAGVHYPHDVVLGAVVGSATGLALGLLAARAGTVVERLGRGPLRWWTTA</sequence>
<feature type="transmembrane region" description="Helical" evidence="7">
    <location>
        <begin position="166"/>
        <end position="185"/>
    </location>
</feature>
<protein>
    <submittedName>
        <fullName evidence="9">Phosphatase PAP2 family protein</fullName>
    </submittedName>
</protein>
<dbReference type="SMART" id="SM00014">
    <property type="entry name" value="acidPPc"/>
    <property type="match status" value="1"/>
</dbReference>